<evidence type="ECO:0000313" key="3">
    <source>
        <dbReference type="Proteomes" id="UP001251528"/>
    </source>
</evidence>
<dbReference type="PANTHER" id="PTHR38166">
    <property type="entry name" value="C2H2-TYPE DOMAIN-CONTAINING PROTEIN-RELATED"/>
    <property type="match status" value="1"/>
</dbReference>
<name>A0AAJ0FY67_9HYPO</name>
<dbReference type="EMBL" id="JASWJB010000007">
    <property type="protein sequence ID" value="KAK2616294.1"/>
    <property type="molecule type" value="Genomic_DNA"/>
</dbReference>
<keyword evidence="3" id="KW-1185">Reference proteome</keyword>
<accession>A0AAJ0FY67</accession>
<proteinExistence type="predicted"/>
<organism evidence="2 3">
    <name type="scientific">Conoideocrella luteorostrata</name>
    <dbReference type="NCBI Taxonomy" id="1105319"/>
    <lineage>
        <taxon>Eukaryota</taxon>
        <taxon>Fungi</taxon>
        <taxon>Dikarya</taxon>
        <taxon>Ascomycota</taxon>
        <taxon>Pezizomycotina</taxon>
        <taxon>Sordariomycetes</taxon>
        <taxon>Hypocreomycetidae</taxon>
        <taxon>Hypocreales</taxon>
        <taxon>Clavicipitaceae</taxon>
        <taxon>Conoideocrella</taxon>
    </lineage>
</organism>
<feature type="compositionally biased region" description="Polar residues" evidence="1">
    <location>
        <begin position="272"/>
        <end position="297"/>
    </location>
</feature>
<evidence type="ECO:0000256" key="1">
    <source>
        <dbReference type="SAM" id="MobiDB-lite"/>
    </source>
</evidence>
<dbReference type="Proteomes" id="UP001251528">
    <property type="component" value="Unassembled WGS sequence"/>
</dbReference>
<reference evidence="2" key="1">
    <citation type="submission" date="2023-06" db="EMBL/GenBank/DDBJ databases">
        <title>Conoideocrella luteorostrata (Hypocreales: Clavicipitaceae), a potential biocontrol fungus for elongate hemlock scale in United States Christmas tree production areas.</title>
        <authorList>
            <person name="Barrett H."/>
            <person name="Lovett B."/>
            <person name="Macias A.M."/>
            <person name="Stajich J.E."/>
            <person name="Kasson M.T."/>
        </authorList>
    </citation>
    <scope>NUCLEOTIDE SEQUENCE</scope>
    <source>
        <strain evidence="2">ARSEF 14590</strain>
    </source>
</reference>
<comment type="caution">
    <text evidence="2">The sequence shown here is derived from an EMBL/GenBank/DDBJ whole genome shotgun (WGS) entry which is preliminary data.</text>
</comment>
<evidence type="ECO:0000313" key="2">
    <source>
        <dbReference type="EMBL" id="KAK2616294.1"/>
    </source>
</evidence>
<dbReference type="AlphaFoldDB" id="A0AAJ0FY67"/>
<dbReference type="PANTHER" id="PTHR38166:SF1">
    <property type="entry name" value="C2H2-TYPE DOMAIN-CONTAINING PROTEIN"/>
    <property type="match status" value="1"/>
</dbReference>
<feature type="region of interest" description="Disordered" evidence="1">
    <location>
        <begin position="257"/>
        <end position="336"/>
    </location>
</feature>
<gene>
    <name evidence="2" type="ORF">QQS21_000728</name>
</gene>
<sequence>MSDYCQNFAVLGGSFQLPSDGFMPINADDRPDTARKGIEKSASVQTGSAQYGDLGSKLSEKLRIINTPPRKGTIPHQIRQAIAAKRNDRRFYSRPAWFQEVLFGIGTRWDNEPLPVPASWLAEDLSKLRKLSKRREMHDILFWKNIKPSTKLFKIRSSTIHAGLDREITELDDKRVSLKLPPTMGVRNWQPASSNCAPVNENENHECMTEYSGDESVDTESIWTSEYSEDVPELDYGHPLWSIISGAVQKTVEAFLASSPSQDDDHIHQVPGGQSDTRQGTCSAGGSSLESGQSNAMEGSRKKRARSAFSQGEEAEDENGNGGQNGQSQQGKGMDSDKPCFACPFAKANPLKHNDCNSYKLTRIRDVKQHLFRRHKLPIYCPRCKETFGTEADRDEHGVSAIPCTASSITVEGINDSQREQLQKSSRDLDPKAKWFEMFKILFPGHRLPTSAYKDANLSAKHQGYQDYMHDVGPDILLSYLNEHSPQLVSIPGYFPIAPVMPHILRGGIQEITRQWQAVTGTTALELPDDSIDSSSGPAETWLSNTGNLDQSCTVGTNTEDGLLDQQPYNYQLNPATNGNEPVQNRDATEHNAAIAAPAPSLGTYYDDIMWYD</sequence>
<protein>
    <submittedName>
        <fullName evidence="2">Uncharacterized protein</fullName>
    </submittedName>
</protein>